<proteinExistence type="predicted"/>
<feature type="region of interest" description="Disordered" evidence="1">
    <location>
        <begin position="367"/>
        <end position="758"/>
    </location>
</feature>
<sequence>MAKGPGLFGSLFGRKKNKKNKDVVAAPLPAPEYPKDPAPIRRDIRIEPMEIHYDLPEEPIVEKKGERKSSDSNGVTTIDIPPIQIDEEVIIEVDRRSGVRERNGKKEEPRRDSEPSSRESRKRVPAPPPPLSPELQQQLNAEEVKYSIKKPAEPLSPSSQTSDQLRDLASSGAPTPQPTREHPIPRGIVVEVHPNHPSVRPKEEETSLLTTTREYSRKEERIRERVETIQEFPRFAPPPPSVSPMPKLPAMRVTVDRRPPSPPPPHSHSPVTRVVESRREYSRDTVMTENRSRTVVRTKEVVRENTPSLTDEERMLQKKYDHLRAKFDRWQYLKSTDKENPETKKLQAELMVEHDRVVALLSTLYPADSSGASSASSQRSSPQAPRNGHNGQMRSPSANKETERRTEAPRLEEKTERKKREAPVPNPPSPAPSSSGLSSYSASSSLSSPNSGSKYTRDLNDNLIRRPPKESETTERRKKSSTGETREDRVQKTNGTTSRPKSLLIPAPDYDTTPDYRTTSTLNQSEFFGPSIPYYNNRARTTSDPKYEQRRKESTSSYGSSTLSRRDQPRSQLEWEMAAQIRAEEELKRTRERQQHIRDSTPSSQRSSDSSSYKTMSSGKSNGQSEYVERSFTLPKKSSLPAPPPLSNERVERIQEKTPRLQARDEPRVPSITRPSALPPTPPVVVKTVTTHEVIRPTPIKASPAPPPPTPTATPSAPSQSVMRDVPVKLVGPAKDRPVQSYNSPIAPQSQPQSVHRSVATLPVKRVVEQKPQPMMMAKEEFSTATLKKVGPPREQSAVALGRVVDTPVKTPSSSIPPAPPLPSILPTVSSPSTAGPIAPPPPPPPVSSIASPRTAITAEALRGVQLKPAKERPVHQPSVSSPTTPQSQADVKDQLMAAIRGGVTLRKVSSPAKVQ</sequence>
<feature type="compositionally biased region" description="Pro residues" evidence="1">
    <location>
        <begin position="838"/>
        <end position="847"/>
    </location>
</feature>
<dbReference type="AlphaFoldDB" id="A0A2A6BQB5"/>
<feature type="compositionally biased region" description="Polar residues" evidence="1">
    <location>
        <begin position="389"/>
        <end position="399"/>
    </location>
</feature>
<protein>
    <submittedName>
        <fullName evidence="2">WH2 domain-containing protein</fullName>
    </submittedName>
</protein>
<feature type="compositionally biased region" description="Basic and acidic residues" evidence="1">
    <location>
        <begin position="92"/>
        <end position="119"/>
    </location>
</feature>
<feature type="compositionally biased region" description="Basic and acidic residues" evidence="1">
    <location>
        <begin position="142"/>
        <end position="152"/>
    </location>
</feature>
<dbReference type="PANTHER" id="PTHR48125">
    <property type="entry name" value="LP07818P1"/>
    <property type="match status" value="1"/>
</dbReference>
<feature type="compositionally biased region" description="Low complexity" evidence="1">
    <location>
        <begin position="506"/>
        <end position="521"/>
    </location>
</feature>
<name>A0A2A6BQB5_PRIPA</name>
<feature type="region of interest" description="Disordered" evidence="1">
    <location>
        <begin position="228"/>
        <end position="247"/>
    </location>
</feature>
<feature type="compositionally biased region" description="Low complexity" evidence="1">
    <location>
        <begin position="600"/>
        <end position="621"/>
    </location>
</feature>
<dbReference type="Proteomes" id="UP000005239">
    <property type="component" value="Unassembled WGS sequence"/>
</dbReference>
<dbReference type="EnsemblMetazoa" id="PPA02371.1">
    <property type="protein sequence ID" value="PPA02371.1"/>
    <property type="gene ID" value="WBGene00091925"/>
</dbReference>
<feature type="region of interest" description="Disordered" evidence="1">
    <location>
        <begin position="253"/>
        <end position="292"/>
    </location>
</feature>
<feature type="compositionally biased region" description="Low complexity" evidence="1">
    <location>
        <begin position="75"/>
        <end position="84"/>
    </location>
</feature>
<dbReference type="PANTHER" id="PTHR48125:SF12">
    <property type="entry name" value="AT HOOK TRANSCRIPTION FACTOR FAMILY-RELATED"/>
    <property type="match status" value="1"/>
</dbReference>
<feature type="compositionally biased region" description="Basic and acidic residues" evidence="1">
    <location>
        <begin position="400"/>
        <end position="422"/>
    </location>
</feature>
<evidence type="ECO:0000313" key="2">
    <source>
        <dbReference type="EnsemblMetazoa" id="PPA02371.1"/>
    </source>
</evidence>
<accession>A0A2A6BQB5</accession>
<feature type="compositionally biased region" description="Basic and acidic residues" evidence="1">
    <location>
        <begin position="33"/>
        <end position="70"/>
    </location>
</feature>
<feature type="compositionally biased region" description="Pro residues" evidence="1">
    <location>
        <begin position="815"/>
        <end position="824"/>
    </location>
</feature>
<feature type="compositionally biased region" description="Low complexity" evidence="1">
    <location>
        <begin position="876"/>
        <end position="889"/>
    </location>
</feature>
<feature type="region of interest" description="Disordered" evidence="1">
    <location>
        <begin position="804"/>
        <end position="896"/>
    </location>
</feature>
<reference evidence="2" key="2">
    <citation type="submission" date="2022-06" db="UniProtKB">
        <authorList>
            <consortium name="EnsemblMetazoa"/>
        </authorList>
    </citation>
    <scope>IDENTIFICATION</scope>
    <source>
        <strain evidence="2">PS312</strain>
    </source>
</reference>
<feature type="compositionally biased region" description="Low complexity" evidence="1">
    <location>
        <begin position="684"/>
        <end position="703"/>
    </location>
</feature>
<dbReference type="InterPro" id="IPR003124">
    <property type="entry name" value="WH2_dom"/>
</dbReference>
<evidence type="ECO:0000256" key="1">
    <source>
        <dbReference type="SAM" id="MobiDB-lite"/>
    </source>
</evidence>
<feature type="compositionally biased region" description="Low complexity" evidence="1">
    <location>
        <begin position="369"/>
        <end position="386"/>
    </location>
</feature>
<reference evidence="3" key="1">
    <citation type="journal article" date="2008" name="Nat. Genet.">
        <title>The Pristionchus pacificus genome provides a unique perspective on nematode lifestyle and parasitism.</title>
        <authorList>
            <person name="Dieterich C."/>
            <person name="Clifton S.W."/>
            <person name="Schuster L.N."/>
            <person name="Chinwalla A."/>
            <person name="Delehaunty K."/>
            <person name="Dinkelacker I."/>
            <person name="Fulton L."/>
            <person name="Fulton R."/>
            <person name="Godfrey J."/>
            <person name="Minx P."/>
            <person name="Mitreva M."/>
            <person name="Roeseler W."/>
            <person name="Tian H."/>
            <person name="Witte H."/>
            <person name="Yang S.P."/>
            <person name="Wilson R.K."/>
            <person name="Sommer R.J."/>
        </authorList>
    </citation>
    <scope>NUCLEOTIDE SEQUENCE [LARGE SCALE GENOMIC DNA]</scope>
    <source>
        <strain evidence="3">PS312</strain>
    </source>
</reference>
<feature type="compositionally biased region" description="Polar residues" evidence="1">
    <location>
        <begin position="740"/>
        <end position="756"/>
    </location>
</feature>
<dbReference type="PROSITE" id="PS51082">
    <property type="entry name" value="WH2"/>
    <property type="match status" value="1"/>
</dbReference>
<feature type="region of interest" description="Disordered" evidence="1">
    <location>
        <begin position="18"/>
        <end position="222"/>
    </location>
</feature>
<feature type="compositionally biased region" description="Low complexity" evidence="1">
    <location>
        <begin position="825"/>
        <end position="837"/>
    </location>
</feature>
<feature type="compositionally biased region" description="Basic and acidic residues" evidence="1">
    <location>
        <begin position="649"/>
        <end position="668"/>
    </location>
</feature>
<feature type="compositionally biased region" description="Basic and acidic residues" evidence="1">
    <location>
        <begin position="541"/>
        <end position="554"/>
    </location>
</feature>
<gene>
    <name evidence="2" type="primary">WBGene00091925</name>
</gene>
<feature type="compositionally biased region" description="Basic and acidic residues" evidence="1">
    <location>
        <begin position="582"/>
        <end position="599"/>
    </location>
</feature>
<feature type="compositionally biased region" description="Basic and acidic residues" evidence="1">
    <location>
        <begin position="455"/>
        <end position="475"/>
    </location>
</feature>
<feature type="compositionally biased region" description="Low complexity" evidence="1">
    <location>
        <begin position="432"/>
        <end position="453"/>
    </location>
</feature>
<keyword evidence="3" id="KW-1185">Reference proteome</keyword>
<organism evidence="2 3">
    <name type="scientific">Pristionchus pacificus</name>
    <name type="common">Parasitic nematode worm</name>
    <dbReference type="NCBI Taxonomy" id="54126"/>
    <lineage>
        <taxon>Eukaryota</taxon>
        <taxon>Metazoa</taxon>
        <taxon>Ecdysozoa</taxon>
        <taxon>Nematoda</taxon>
        <taxon>Chromadorea</taxon>
        <taxon>Rhabditida</taxon>
        <taxon>Rhabditina</taxon>
        <taxon>Diplogasteromorpha</taxon>
        <taxon>Diplogasteroidea</taxon>
        <taxon>Neodiplogasteridae</taxon>
        <taxon>Pristionchus</taxon>
    </lineage>
</organism>
<evidence type="ECO:0000313" key="3">
    <source>
        <dbReference type="Proteomes" id="UP000005239"/>
    </source>
</evidence>
<dbReference type="GO" id="GO:0003779">
    <property type="term" value="F:actin binding"/>
    <property type="evidence" value="ECO:0007669"/>
    <property type="project" value="InterPro"/>
</dbReference>
<accession>A0A8R1U3L6</accession>
<feature type="compositionally biased region" description="Pro residues" evidence="1">
    <location>
        <begin position="235"/>
        <end position="247"/>
    </location>
</feature>